<organism evidence="1">
    <name type="scientific">Curvibacter symbiont subsp. Hydra magnipapillata</name>
    <dbReference type="NCBI Taxonomy" id="667019"/>
    <lineage>
        <taxon>Bacteria</taxon>
        <taxon>Pseudomonadati</taxon>
        <taxon>Pseudomonadota</taxon>
        <taxon>Betaproteobacteria</taxon>
        <taxon>Burkholderiales</taxon>
        <taxon>Comamonadaceae</taxon>
        <taxon>Curvibacter</taxon>
    </lineage>
</organism>
<protein>
    <recommendedName>
        <fullName evidence="2">Tetratricopeptide repeat protein</fullName>
    </recommendedName>
</protein>
<dbReference type="AlphaFoldDB" id="C9Y9H2"/>
<reference evidence="1" key="1">
    <citation type="journal article" date="2010" name="Nature">
        <title>The dynamic genome of Hydra.</title>
        <authorList>
            <person name="Chapman J.A."/>
            <person name="Kirkness E.F."/>
            <person name="Simakov O."/>
            <person name="Hampson S.E."/>
            <person name="Mitros T."/>
            <person name="Weinmaier T."/>
            <person name="Rattei T."/>
            <person name="Balasubramanian P.G."/>
            <person name="Borman J."/>
            <person name="Busam D."/>
            <person name="Disbennett K."/>
            <person name="Pfannkoch C."/>
            <person name="Sumin N."/>
            <person name="Sutton G."/>
            <person name="Viswanathan L."/>
            <person name="Walenz B."/>
            <person name="Goodstein D.M."/>
            <person name="Hellsten U."/>
            <person name="Kawashima T."/>
            <person name="Prochnik S.E."/>
            <person name="Putnam N.H."/>
            <person name="Shu S."/>
            <person name="Blumberg B."/>
            <person name="Dana C.E."/>
            <person name="Gee L."/>
            <person name="Kibler D.F."/>
            <person name="Law L."/>
            <person name="Lindgens D."/>
            <person name="Martinez D.E."/>
            <person name="Peng J."/>
            <person name="Wigge P.A."/>
            <person name="Bertulat B."/>
            <person name="Guder C."/>
            <person name="Nakamura Y."/>
            <person name="Ozbek S."/>
            <person name="Watanabe H."/>
            <person name="Khalturin K."/>
            <person name="Hemmrich G."/>
            <person name="Franke A."/>
            <person name="Augustin R."/>
            <person name="Fraune S."/>
            <person name="Hayakawa E."/>
            <person name="Hayakawa S."/>
            <person name="Hirose M."/>
            <person name="Hwang J."/>
            <person name="Ikeo K."/>
            <person name="Nishimiya-Fujisawa C."/>
            <person name="Ogura A."/>
            <person name="Takahashi T."/>
            <person name="Steinmetz P.R."/>
            <person name="Zhang X."/>
            <person name="Aufschnaiter R."/>
            <person name="Eder M.K."/>
            <person name="Gorny A.K."/>
            <person name="Salvenmoser W."/>
            <person name="Heimberg A.M."/>
            <person name="Wheeler B.M."/>
            <person name="Peterson K.J."/>
            <person name="Boettger A."/>
            <person name="Tischler P."/>
            <person name="Wolf A."/>
            <person name="Gojobori T."/>
            <person name="Remington K.A."/>
            <person name="Strausberg R.L."/>
            <person name="Venter J."/>
            <person name="Technau U."/>
            <person name="Hobmayer B."/>
            <person name="Bosch T.C."/>
            <person name="Holstein T.W."/>
            <person name="Fujisawa T."/>
            <person name="Bode H.R."/>
            <person name="David C.N."/>
            <person name="Rokhsar D.S."/>
            <person name="Steele R.E."/>
        </authorList>
    </citation>
    <scope>NUCLEOTIDE SEQUENCE</scope>
</reference>
<name>C9Y9H2_CURXX</name>
<sequence length="84" mass="9586">MSLLHQVLQDLNAGRWNAAHDQVQKDDSMLGAWLHGILHLQEGDLEDAENWYNRAARHFRSRGNLQEEIALFEQALAAATLNNH</sequence>
<evidence type="ECO:0008006" key="2">
    <source>
        <dbReference type="Google" id="ProtNLM"/>
    </source>
</evidence>
<gene>
    <name evidence="1" type="ORF">Csp_A07730</name>
</gene>
<proteinExistence type="predicted"/>
<evidence type="ECO:0000313" key="1">
    <source>
        <dbReference type="EMBL" id="CBA28548.1"/>
    </source>
</evidence>
<dbReference type="EMBL" id="FN543104">
    <property type="protein sequence ID" value="CBA28548.1"/>
    <property type="molecule type" value="Genomic_DNA"/>
</dbReference>
<accession>C9Y9H2</accession>